<feature type="compositionally biased region" description="Polar residues" evidence="1">
    <location>
        <begin position="24"/>
        <end position="40"/>
    </location>
</feature>
<comment type="caution">
    <text evidence="2">The sequence shown here is derived from an EMBL/GenBank/DDBJ whole genome shotgun (WGS) entry which is preliminary data.</text>
</comment>
<feature type="region of interest" description="Disordered" evidence="1">
    <location>
        <begin position="62"/>
        <end position="93"/>
    </location>
</feature>
<dbReference type="Pfam" id="PF04311">
    <property type="entry name" value="DUF459"/>
    <property type="match status" value="1"/>
</dbReference>
<protein>
    <recommendedName>
        <fullName evidence="4">SGNH hydrolase-type esterase domain-containing protein</fullName>
    </recommendedName>
</protein>
<evidence type="ECO:0008006" key="4">
    <source>
        <dbReference type="Google" id="ProtNLM"/>
    </source>
</evidence>
<dbReference type="Proteomes" id="UP001418637">
    <property type="component" value="Unassembled WGS sequence"/>
</dbReference>
<evidence type="ECO:0000313" key="3">
    <source>
        <dbReference type="Proteomes" id="UP001418637"/>
    </source>
</evidence>
<reference evidence="2 3" key="1">
    <citation type="submission" date="2024-04" db="EMBL/GenBank/DDBJ databases">
        <title>A novel species isolated from cricket.</title>
        <authorList>
            <person name="Wang H.-C."/>
        </authorList>
    </citation>
    <scope>NUCLEOTIDE SEQUENCE [LARGE SCALE GENOMIC DNA]</scope>
    <source>
        <strain evidence="2 3">WL0021</strain>
    </source>
</reference>
<name>A0ABV0BKC6_9HYPH</name>
<dbReference type="InterPro" id="IPR007407">
    <property type="entry name" value="DUF459"/>
</dbReference>
<gene>
    <name evidence="2" type="ORF">WJT86_08810</name>
</gene>
<dbReference type="Gene3D" id="3.40.50.1110">
    <property type="entry name" value="SGNH hydrolase"/>
    <property type="match status" value="1"/>
</dbReference>
<proteinExistence type="predicted"/>
<dbReference type="SUPFAM" id="SSF52266">
    <property type="entry name" value="SGNH hydrolase"/>
    <property type="match status" value="1"/>
</dbReference>
<sequence length="396" mass="43347">MQIFSLRQIVLILGIVLVFNTASAQPRDSQQDASTPSRGFSNIFERQPPKAEGFSLRRLFGIEDEPQPSRPSTAPVSRPKPKAPVVRKQREKPQAQNRIMVFGDWLADNLSQGLDETFADIPTIAIDRRTYPNQGLSSDNRGGWLKLVSDYLAGKPKVTIAVLMMGVSDLVPIVENGEKHPALTDPWKRLYSERVSAILREFANKGVPVVWVGLPPVSDNLASEQYAAINALVQDRVKASGGSFIDIWAGFVDDDGKFTFDGPDANGEPTKLRLTDGIYFTRKGANKIAYYVSAEIKRLLGGNLTNRDVPTVLPDNSQNNGPFLEIDKTIIPESTLTNQEIGPVLPLTRTDVSPNGILLKGRTDLNAASVARKAYRTGEPAAATPGRIDNYTLPAN</sequence>
<keyword evidence="3" id="KW-1185">Reference proteome</keyword>
<dbReference type="EMBL" id="JBBYXI010000003">
    <property type="protein sequence ID" value="MEN3931157.1"/>
    <property type="molecule type" value="Genomic_DNA"/>
</dbReference>
<feature type="region of interest" description="Disordered" evidence="1">
    <location>
        <begin position="24"/>
        <end position="46"/>
    </location>
</feature>
<evidence type="ECO:0000313" key="2">
    <source>
        <dbReference type="EMBL" id="MEN3931157.1"/>
    </source>
</evidence>
<dbReference type="InterPro" id="IPR036514">
    <property type="entry name" value="SGNH_hydro_sf"/>
</dbReference>
<evidence type="ECO:0000256" key="1">
    <source>
        <dbReference type="SAM" id="MobiDB-lite"/>
    </source>
</evidence>
<feature type="compositionally biased region" description="Basic residues" evidence="1">
    <location>
        <begin position="79"/>
        <end position="90"/>
    </location>
</feature>
<organism evidence="2 3">
    <name type="scientific">Hohaiivirga grylli</name>
    <dbReference type="NCBI Taxonomy" id="3133970"/>
    <lineage>
        <taxon>Bacteria</taxon>
        <taxon>Pseudomonadati</taxon>
        <taxon>Pseudomonadota</taxon>
        <taxon>Alphaproteobacteria</taxon>
        <taxon>Hyphomicrobiales</taxon>
        <taxon>Methylobacteriaceae</taxon>
        <taxon>Hohaiivirga</taxon>
    </lineage>
</organism>
<dbReference type="RefSeq" id="WP_346337196.1">
    <property type="nucleotide sequence ID" value="NZ_JBBYXI010000003.1"/>
</dbReference>
<accession>A0ABV0BKC6</accession>